<proteinExistence type="predicted"/>
<feature type="domain" description="Cyclophilin-like" evidence="1">
    <location>
        <begin position="37"/>
        <end position="139"/>
    </location>
</feature>
<protein>
    <recommendedName>
        <fullName evidence="1">Cyclophilin-like domain-containing protein</fullName>
    </recommendedName>
</protein>
<dbReference type="InterPro" id="IPR029000">
    <property type="entry name" value="Cyclophilin-like_dom_sf"/>
</dbReference>
<gene>
    <name evidence="2" type="ORF">SAMN02745213_02087</name>
</gene>
<dbReference type="SUPFAM" id="SSF50891">
    <property type="entry name" value="Cyclophilin-like"/>
    <property type="match status" value="1"/>
</dbReference>
<organism evidence="2 3">
    <name type="scientific">Succinivibrio dextrinosolvens DSM 3072</name>
    <dbReference type="NCBI Taxonomy" id="1123324"/>
    <lineage>
        <taxon>Bacteria</taxon>
        <taxon>Pseudomonadati</taxon>
        <taxon>Pseudomonadota</taxon>
        <taxon>Gammaproteobacteria</taxon>
        <taxon>Aeromonadales</taxon>
        <taxon>Succinivibrionaceae</taxon>
        <taxon>Succinivibrio</taxon>
    </lineage>
</organism>
<dbReference type="EMBL" id="FUXX01000050">
    <property type="protein sequence ID" value="SKA68785.1"/>
    <property type="molecule type" value="Genomic_DNA"/>
</dbReference>
<accession>A0A1T4VVE2</accession>
<dbReference type="RefSeq" id="WP_200805050.1">
    <property type="nucleotide sequence ID" value="NZ_FUXX01000050.1"/>
</dbReference>
<reference evidence="3" key="1">
    <citation type="submission" date="2017-02" db="EMBL/GenBank/DDBJ databases">
        <authorList>
            <person name="Varghese N."/>
            <person name="Submissions S."/>
        </authorList>
    </citation>
    <scope>NUCLEOTIDE SEQUENCE [LARGE SCALE GENOMIC DNA]</scope>
    <source>
        <strain evidence="3">DSM 3072</strain>
    </source>
</reference>
<dbReference type="Proteomes" id="UP000242432">
    <property type="component" value="Unassembled WGS sequence"/>
</dbReference>
<name>A0A1T4VVE2_9GAMM</name>
<dbReference type="InterPro" id="IPR041183">
    <property type="entry name" value="Cyclophilin-like"/>
</dbReference>
<evidence type="ECO:0000259" key="1">
    <source>
        <dbReference type="Pfam" id="PF18050"/>
    </source>
</evidence>
<dbReference type="AlphaFoldDB" id="A0A1T4VVE2"/>
<dbReference type="Pfam" id="PF18050">
    <property type="entry name" value="Cyclophil_like2"/>
    <property type="match status" value="1"/>
</dbReference>
<keyword evidence="3" id="KW-1185">Reference proteome</keyword>
<evidence type="ECO:0000313" key="2">
    <source>
        <dbReference type="EMBL" id="SKA68785.1"/>
    </source>
</evidence>
<sequence>MIFFKALKNVKGIFLLIGLFFSLTAFSTGQEMNSFYIHVNGKVLVCECADNSSSKALLEKLKLSDVEIDMSDYGNFEKVGDLGFSLPQNNEDITTAPGDVILYLGSKLSIYYAQNSWNLTRIGKIRNQNSQELKSILGNSGVKARLSLSDR</sequence>
<evidence type="ECO:0000313" key="3">
    <source>
        <dbReference type="Proteomes" id="UP000242432"/>
    </source>
</evidence>